<dbReference type="Proteomes" id="UP001432027">
    <property type="component" value="Unassembled WGS sequence"/>
</dbReference>
<dbReference type="AlphaFoldDB" id="A0AAV5TUD4"/>
<feature type="non-terminal residue" evidence="2">
    <location>
        <position position="1"/>
    </location>
</feature>
<keyword evidence="3" id="KW-1185">Reference proteome</keyword>
<dbReference type="EMBL" id="BTSX01000004">
    <property type="protein sequence ID" value="GMS97599.1"/>
    <property type="molecule type" value="Genomic_DNA"/>
</dbReference>
<name>A0AAV5TUD4_9BILA</name>
<comment type="caution">
    <text evidence="2">The sequence shown here is derived from an EMBL/GenBank/DDBJ whole genome shotgun (WGS) entry which is preliminary data.</text>
</comment>
<accession>A0AAV5TUD4</accession>
<proteinExistence type="predicted"/>
<reference evidence="2" key="1">
    <citation type="submission" date="2023-10" db="EMBL/GenBank/DDBJ databases">
        <title>Genome assembly of Pristionchus species.</title>
        <authorList>
            <person name="Yoshida K."/>
            <person name="Sommer R.J."/>
        </authorList>
    </citation>
    <scope>NUCLEOTIDE SEQUENCE</scope>
    <source>
        <strain evidence="2">RS0144</strain>
    </source>
</reference>
<organism evidence="2 3">
    <name type="scientific">Pristionchus entomophagus</name>
    <dbReference type="NCBI Taxonomy" id="358040"/>
    <lineage>
        <taxon>Eukaryota</taxon>
        <taxon>Metazoa</taxon>
        <taxon>Ecdysozoa</taxon>
        <taxon>Nematoda</taxon>
        <taxon>Chromadorea</taxon>
        <taxon>Rhabditida</taxon>
        <taxon>Rhabditina</taxon>
        <taxon>Diplogasteromorpha</taxon>
        <taxon>Diplogasteroidea</taxon>
        <taxon>Neodiplogasteridae</taxon>
        <taxon>Pristionchus</taxon>
    </lineage>
</organism>
<gene>
    <name evidence="2" type="ORF">PENTCL1PPCAC_19774</name>
</gene>
<evidence type="ECO:0000313" key="2">
    <source>
        <dbReference type="EMBL" id="GMS97599.1"/>
    </source>
</evidence>
<evidence type="ECO:0000256" key="1">
    <source>
        <dbReference type="SAM" id="MobiDB-lite"/>
    </source>
</evidence>
<feature type="region of interest" description="Disordered" evidence="1">
    <location>
        <begin position="61"/>
        <end position="85"/>
    </location>
</feature>
<protein>
    <submittedName>
        <fullName evidence="2">Uncharacterized protein</fullName>
    </submittedName>
</protein>
<feature type="compositionally biased region" description="Polar residues" evidence="1">
    <location>
        <begin position="62"/>
        <end position="78"/>
    </location>
</feature>
<sequence>NWRSPWTAERALEKIPSEIPGCFLVPGSWSMSKKRRWLRERLLRFTISAFTIMHERLRAGQATGSSVSFDPGARSNSLAKKKMAS</sequence>
<evidence type="ECO:0000313" key="3">
    <source>
        <dbReference type="Proteomes" id="UP001432027"/>
    </source>
</evidence>